<sequence length="484" mass="55565">MSHPVKKQLLLLMLVLFVALDLGYTFIQAYQLPLEGDLPSIVLPDSNCQRVLHDPFGWAVLTRNEVYVAPNRFFAHAAMVSYFKSVPFALQRFIDPISSVYAACALFAVGVQALLLYVLGVYISGTYSLKSYTPWLAMALLAPLFQLTGYNDQMGILDHSITYTFFYAFPLALLLLLLLPFYRAAYQGQPLQLSWPRRIALIGLMVVLAFNGAIITGVVAVLFFGIIIHWVLKHRQEGAFFRPAHWLTHFRRTPQLPVALLGLFTLLCLYSLYIGLNEQESRIPSPPLWQRYLRIPMGILWQFRKLGLPLLLLACLANVQFIRRLLPATATTERMVRILKWVGLFTLVYLLLLPLGGYRTYRPLIVRRDSDMPVIMCLMFFYGLSTCFLLTYLHGRNRRWYMLGVVLFSAIFLNANKPWLRDNNTCERKSLAQLAQAREAVVPLCNECSVLDWNKTQAPENSETAAQMLRYWRITPDKKLYFNK</sequence>
<gene>
    <name evidence="2" type="ORF">J0X19_10630</name>
</gene>
<dbReference type="Proteomes" id="UP000664144">
    <property type="component" value="Unassembled WGS sequence"/>
</dbReference>
<evidence type="ECO:0000313" key="3">
    <source>
        <dbReference type="Proteomes" id="UP000664144"/>
    </source>
</evidence>
<feature type="transmembrane region" description="Helical" evidence="1">
    <location>
        <begin position="202"/>
        <end position="232"/>
    </location>
</feature>
<feature type="transmembrane region" description="Helical" evidence="1">
    <location>
        <begin position="338"/>
        <end position="361"/>
    </location>
</feature>
<proteinExistence type="predicted"/>
<name>A0A939EWN2_9BACT</name>
<accession>A0A939EWN2</accession>
<organism evidence="2 3">
    <name type="scientific">Hymenobacter telluris</name>
    <dbReference type="NCBI Taxonomy" id="2816474"/>
    <lineage>
        <taxon>Bacteria</taxon>
        <taxon>Pseudomonadati</taxon>
        <taxon>Bacteroidota</taxon>
        <taxon>Cytophagia</taxon>
        <taxon>Cytophagales</taxon>
        <taxon>Hymenobacteraceae</taxon>
        <taxon>Hymenobacter</taxon>
    </lineage>
</organism>
<evidence type="ECO:0000256" key="1">
    <source>
        <dbReference type="SAM" id="Phobius"/>
    </source>
</evidence>
<feature type="transmembrane region" description="Helical" evidence="1">
    <location>
        <begin position="162"/>
        <end position="182"/>
    </location>
</feature>
<feature type="transmembrane region" description="Helical" evidence="1">
    <location>
        <begin position="373"/>
        <end position="393"/>
    </location>
</feature>
<evidence type="ECO:0000313" key="2">
    <source>
        <dbReference type="EMBL" id="MBO0358401.1"/>
    </source>
</evidence>
<protein>
    <submittedName>
        <fullName evidence="2">Uncharacterized protein</fullName>
    </submittedName>
</protein>
<dbReference type="EMBL" id="JAFLQZ010000005">
    <property type="protein sequence ID" value="MBO0358401.1"/>
    <property type="molecule type" value="Genomic_DNA"/>
</dbReference>
<feature type="transmembrane region" description="Helical" evidence="1">
    <location>
        <begin position="256"/>
        <end position="276"/>
    </location>
</feature>
<feature type="transmembrane region" description="Helical" evidence="1">
    <location>
        <begin position="132"/>
        <end position="150"/>
    </location>
</feature>
<comment type="caution">
    <text evidence="2">The sequence shown here is derived from an EMBL/GenBank/DDBJ whole genome shotgun (WGS) entry which is preliminary data.</text>
</comment>
<dbReference type="AlphaFoldDB" id="A0A939EWN2"/>
<keyword evidence="3" id="KW-1185">Reference proteome</keyword>
<keyword evidence="1" id="KW-0812">Transmembrane</keyword>
<feature type="transmembrane region" description="Helical" evidence="1">
    <location>
        <begin position="100"/>
        <end position="120"/>
    </location>
</feature>
<reference evidence="2" key="1">
    <citation type="submission" date="2021-03" db="EMBL/GenBank/DDBJ databases">
        <authorList>
            <person name="Kim M.K."/>
        </authorList>
    </citation>
    <scope>NUCLEOTIDE SEQUENCE</scope>
    <source>
        <strain evidence="2">BT186</strain>
    </source>
</reference>
<keyword evidence="1" id="KW-1133">Transmembrane helix</keyword>
<keyword evidence="1" id="KW-0472">Membrane</keyword>